<keyword evidence="2" id="KW-0812">Transmembrane</keyword>
<keyword evidence="2" id="KW-0472">Membrane</keyword>
<evidence type="ECO:0000256" key="2">
    <source>
        <dbReference type="SAM" id="Phobius"/>
    </source>
</evidence>
<protein>
    <submittedName>
        <fullName evidence="3">C2 calcium-dependent domain-containing protein 4B</fullName>
    </submittedName>
</protein>
<reference evidence="3" key="1">
    <citation type="submission" date="2021-07" db="EMBL/GenBank/DDBJ databases">
        <authorList>
            <person name="Catto M.A."/>
            <person name="Jacobson A."/>
            <person name="Kennedy G."/>
            <person name="Labadie P."/>
            <person name="Hunt B.G."/>
            <person name="Srinivasan R."/>
        </authorList>
    </citation>
    <scope>NUCLEOTIDE SEQUENCE</scope>
    <source>
        <strain evidence="3">PL_HMW_Pooled</strain>
        <tissue evidence="3">Head</tissue>
    </source>
</reference>
<sequence length="579" mass="61059">MAANKLDYSRLLDDEFLNRSPHPERGPGRCRAVSRGAAEVLGLQADLHAGSLRSRVSTFLYGAAMAAAVLISIIFALLLVHAHQQGVQRLHALRLPFAQRLAMGHETLPDTSPAAVHSEADDPDYDHGHVHEHAYDHEHDGDHDHELHGAADETAHHIALAGGFEATDEEHEHPHGMHEHVNPGDVVMEDHHIVPAATRALFEGDPESTPHVLLLCLPLPVKVPAQANETAAGSESSVRLSRAQRDVAHSVAEYLTETAQCYLIALRGVGAGEQANATAASTGAAPGNRTAPLFLGFSTGCGSPEDASDELDGAEAGGDFVLSTGRRLPVVFWDAGALFARSPLTAVWRGLGARRAAGSTAGGASSSTSTVAAAGPDLLGVAARLQLLWRYGGLSVDLNISADRALKVLSAYNRTDTAHVYLETTRAVLLAAPQTCNAVVFDLISAITKQSRAADGQGDTAAPDAQRMEHYDEQDVKVFDGVLNEYCRGSRGRRARSAASVTSGTTTTESYTTPEETPSSTATSTAAPAPSTRPPPVHAKATFNMLRAGPPVPSTTPQPLDIRVDTTHCKGNLVAISLA</sequence>
<gene>
    <name evidence="3" type="ORF">KUF71_005195</name>
</gene>
<keyword evidence="4" id="KW-1185">Reference proteome</keyword>
<dbReference type="EMBL" id="JAHWGI010001411">
    <property type="protein sequence ID" value="KAK3930461.1"/>
    <property type="molecule type" value="Genomic_DNA"/>
</dbReference>
<accession>A0AAE1I080</accession>
<name>A0AAE1I080_9NEOP</name>
<comment type="caution">
    <text evidence="3">The sequence shown here is derived from an EMBL/GenBank/DDBJ whole genome shotgun (WGS) entry which is preliminary data.</text>
</comment>
<dbReference type="Proteomes" id="UP001219518">
    <property type="component" value="Unassembled WGS sequence"/>
</dbReference>
<feature type="compositionally biased region" description="Low complexity" evidence="1">
    <location>
        <begin position="497"/>
        <end position="530"/>
    </location>
</feature>
<dbReference type="AlphaFoldDB" id="A0AAE1I080"/>
<evidence type="ECO:0000313" key="4">
    <source>
        <dbReference type="Proteomes" id="UP001219518"/>
    </source>
</evidence>
<keyword evidence="2" id="KW-1133">Transmembrane helix</keyword>
<organism evidence="3 4">
    <name type="scientific">Frankliniella fusca</name>
    <dbReference type="NCBI Taxonomy" id="407009"/>
    <lineage>
        <taxon>Eukaryota</taxon>
        <taxon>Metazoa</taxon>
        <taxon>Ecdysozoa</taxon>
        <taxon>Arthropoda</taxon>
        <taxon>Hexapoda</taxon>
        <taxon>Insecta</taxon>
        <taxon>Pterygota</taxon>
        <taxon>Neoptera</taxon>
        <taxon>Paraneoptera</taxon>
        <taxon>Thysanoptera</taxon>
        <taxon>Terebrantia</taxon>
        <taxon>Thripoidea</taxon>
        <taxon>Thripidae</taxon>
        <taxon>Frankliniella</taxon>
    </lineage>
</organism>
<feature type="region of interest" description="Disordered" evidence="1">
    <location>
        <begin position="493"/>
        <end position="538"/>
    </location>
</feature>
<proteinExistence type="predicted"/>
<evidence type="ECO:0000256" key="1">
    <source>
        <dbReference type="SAM" id="MobiDB-lite"/>
    </source>
</evidence>
<reference evidence="3" key="2">
    <citation type="journal article" date="2023" name="BMC Genomics">
        <title>Pest status, molecular evolution, and epigenetic factors derived from the genome assembly of Frankliniella fusca, a thysanopteran phytovirus vector.</title>
        <authorList>
            <person name="Catto M.A."/>
            <person name="Labadie P.E."/>
            <person name="Jacobson A.L."/>
            <person name="Kennedy G.G."/>
            <person name="Srinivasan R."/>
            <person name="Hunt B.G."/>
        </authorList>
    </citation>
    <scope>NUCLEOTIDE SEQUENCE</scope>
    <source>
        <strain evidence="3">PL_HMW_Pooled</strain>
    </source>
</reference>
<evidence type="ECO:0000313" key="3">
    <source>
        <dbReference type="EMBL" id="KAK3930461.1"/>
    </source>
</evidence>
<feature type="transmembrane region" description="Helical" evidence="2">
    <location>
        <begin position="59"/>
        <end position="80"/>
    </location>
</feature>